<gene>
    <name evidence="1" type="ORF">dnl_15930</name>
</gene>
<dbReference type="EMBL" id="CP061799">
    <property type="protein sequence ID" value="QTA79330.1"/>
    <property type="molecule type" value="Genomic_DNA"/>
</dbReference>
<sequence>MRLEIFSLSIQKQLQIIFPPGFFIQKNNFITALHICQKII</sequence>
<name>A0A975B5T6_9BACT</name>
<organism evidence="1 2">
    <name type="scientific">Desulfonema limicola</name>
    <dbReference type="NCBI Taxonomy" id="45656"/>
    <lineage>
        <taxon>Bacteria</taxon>
        <taxon>Pseudomonadati</taxon>
        <taxon>Thermodesulfobacteriota</taxon>
        <taxon>Desulfobacteria</taxon>
        <taxon>Desulfobacterales</taxon>
        <taxon>Desulfococcaceae</taxon>
        <taxon>Desulfonema</taxon>
    </lineage>
</organism>
<protein>
    <submittedName>
        <fullName evidence="1">Uncharacterized protein</fullName>
    </submittedName>
</protein>
<accession>A0A975B5T6</accession>
<keyword evidence="2" id="KW-1185">Reference proteome</keyword>
<dbReference type="KEGG" id="dli:dnl_15930"/>
<proteinExistence type="predicted"/>
<dbReference type="AlphaFoldDB" id="A0A975B5T6"/>
<dbReference type="Proteomes" id="UP000663720">
    <property type="component" value="Chromosome"/>
</dbReference>
<evidence type="ECO:0000313" key="1">
    <source>
        <dbReference type="EMBL" id="QTA79330.1"/>
    </source>
</evidence>
<evidence type="ECO:0000313" key="2">
    <source>
        <dbReference type="Proteomes" id="UP000663720"/>
    </source>
</evidence>
<reference evidence="1" key="1">
    <citation type="journal article" date="2021" name="Microb. Physiol.">
        <title>Proteogenomic Insights into the Physiology of Marine, Sulfate-Reducing, Filamentous Desulfonema limicola and Desulfonema magnum.</title>
        <authorList>
            <person name="Schnaars V."/>
            <person name="Wohlbrand L."/>
            <person name="Scheve S."/>
            <person name="Hinrichs C."/>
            <person name="Reinhardt R."/>
            <person name="Rabus R."/>
        </authorList>
    </citation>
    <scope>NUCLEOTIDE SEQUENCE</scope>
    <source>
        <strain evidence="1">5ac10</strain>
    </source>
</reference>